<dbReference type="Pfam" id="PF00534">
    <property type="entry name" value="Glycos_transf_1"/>
    <property type="match status" value="1"/>
</dbReference>
<dbReference type="SUPFAM" id="SSF53756">
    <property type="entry name" value="UDP-Glycosyltransferase/glycogen phosphorylase"/>
    <property type="match status" value="1"/>
</dbReference>
<evidence type="ECO:0000313" key="3">
    <source>
        <dbReference type="EMBL" id="QDU84873.1"/>
    </source>
</evidence>
<name>A0A518D089_9BACT</name>
<feature type="domain" description="Glycosyl transferase family 1" evidence="1">
    <location>
        <begin position="215"/>
        <end position="375"/>
    </location>
</feature>
<keyword evidence="3" id="KW-0328">Glycosyltransferase</keyword>
<evidence type="ECO:0000259" key="1">
    <source>
        <dbReference type="Pfam" id="PF00534"/>
    </source>
</evidence>
<reference evidence="3 4" key="1">
    <citation type="submission" date="2019-02" db="EMBL/GenBank/DDBJ databases">
        <title>Deep-cultivation of Planctomycetes and their phenomic and genomic characterization uncovers novel biology.</title>
        <authorList>
            <person name="Wiegand S."/>
            <person name="Jogler M."/>
            <person name="Boedeker C."/>
            <person name="Pinto D."/>
            <person name="Vollmers J."/>
            <person name="Rivas-Marin E."/>
            <person name="Kohn T."/>
            <person name="Peeters S.H."/>
            <person name="Heuer A."/>
            <person name="Rast P."/>
            <person name="Oberbeckmann S."/>
            <person name="Bunk B."/>
            <person name="Jeske O."/>
            <person name="Meyerdierks A."/>
            <person name="Storesund J.E."/>
            <person name="Kallscheuer N."/>
            <person name="Luecker S."/>
            <person name="Lage O.M."/>
            <person name="Pohl T."/>
            <person name="Merkel B.J."/>
            <person name="Hornburger P."/>
            <person name="Mueller R.-W."/>
            <person name="Bruemmer F."/>
            <person name="Labrenz M."/>
            <person name="Spormann A.M."/>
            <person name="Op den Camp H."/>
            <person name="Overmann J."/>
            <person name="Amann R."/>
            <person name="Jetten M.S.M."/>
            <person name="Mascher T."/>
            <person name="Medema M.H."/>
            <person name="Devos D.P."/>
            <person name="Kaster A.-K."/>
            <person name="Ovreas L."/>
            <person name="Rohde M."/>
            <person name="Galperin M.Y."/>
            <person name="Jogler C."/>
        </authorList>
    </citation>
    <scope>NUCLEOTIDE SEQUENCE [LARGE SCALE GENOMIC DNA]</scope>
    <source>
        <strain evidence="3 4">Pla163</strain>
    </source>
</reference>
<dbReference type="EMBL" id="CP036290">
    <property type="protein sequence ID" value="QDU84873.1"/>
    <property type="molecule type" value="Genomic_DNA"/>
</dbReference>
<protein>
    <submittedName>
        <fullName evidence="3">Glycosyltransferase EpsD</fullName>
        <ecNumber evidence="3">2.4.-.-</ecNumber>
    </submittedName>
</protein>
<dbReference type="GO" id="GO:0016758">
    <property type="term" value="F:hexosyltransferase activity"/>
    <property type="evidence" value="ECO:0007669"/>
    <property type="project" value="TreeGrafter"/>
</dbReference>
<dbReference type="PANTHER" id="PTHR45947:SF3">
    <property type="entry name" value="SULFOQUINOVOSYL TRANSFERASE SQD2"/>
    <property type="match status" value="1"/>
</dbReference>
<dbReference type="Gene3D" id="3.40.50.2000">
    <property type="entry name" value="Glycogen Phosphorylase B"/>
    <property type="match status" value="2"/>
</dbReference>
<sequence length="423" mass="45012">MGNDATRNEQGFADGAWRSTRPLRVVHVMESTIGGTRRHLVDVALGQAEAGLDVHVIASCERHAEFRDDLERLAAEGVGVLELPMVRSLRPLVDYSHLRAVQRHLRAIVPDVVHTHSSKGGVLGRVASLRTGIGARVHTPHTFAFLFSHMFGPAKRRVFRSIEERLARGTHVVVAVGAGEAETMLASGVVRADQVRVVPNGIDPGPFETAEPLARADLGAHQDELLLGVVGLLNVAKGQDLALRALARPGAERARLVLVGHGDTEGELRALAADLGVADRVEFLGWRRDVPRILRSLDGLVLPSRWEGLPYVVLEAMAAGTPVLAARVDGARDLVGDGRGGFTFEVESVDGLTGCIAHLASLTRDERERLGASGRATLLAGHTRSTMVSGLEAVYREAVALNANSGALSESADPAFQSPGSTA</sequence>
<dbReference type="AlphaFoldDB" id="A0A518D089"/>
<gene>
    <name evidence="3" type="primary">epsD_1</name>
    <name evidence="3" type="ORF">Pla163_19910</name>
</gene>
<evidence type="ECO:0000259" key="2">
    <source>
        <dbReference type="Pfam" id="PF13579"/>
    </source>
</evidence>
<feature type="domain" description="Glycosyltransferase subfamily 4-like N-terminal" evidence="2">
    <location>
        <begin position="34"/>
        <end position="201"/>
    </location>
</feature>
<dbReference type="Proteomes" id="UP000319342">
    <property type="component" value="Chromosome"/>
</dbReference>
<dbReference type="RefSeq" id="WP_145187181.1">
    <property type="nucleotide sequence ID" value="NZ_CP036290.1"/>
</dbReference>
<organism evidence="3 4">
    <name type="scientific">Rohdeia mirabilis</name>
    <dbReference type="NCBI Taxonomy" id="2528008"/>
    <lineage>
        <taxon>Bacteria</taxon>
        <taxon>Pseudomonadati</taxon>
        <taxon>Planctomycetota</taxon>
        <taxon>Planctomycetia</taxon>
        <taxon>Planctomycetia incertae sedis</taxon>
        <taxon>Rohdeia</taxon>
    </lineage>
</organism>
<keyword evidence="4" id="KW-1185">Reference proteome</keyword>
<dbReference type="InterPro" id="IPR050194">
    <property type="entry name" value="Glycosyltransferase_grp1"/>
</dbReference>
<accession>A0A518D089</accession>
<proteinExistence type="predicted"/>
<keyword evidence="3" id="KW-0808">Transferase</keyword>
<evidence type="ECO:0000313" key="4">
    <source>
        <dbReference type="Proteomes" id="UP000319342"/>
    </source>
</evidence>
<dbReference type="InterPro" id="IPR028098">
    <property type="entry name" value="Glyco_trans_4-like_N"/>
</dbReference>
<dbReference type="EC" id="2.4.-.-" evidence="3"/>
<dbReference type="Pfam" id="PF13579">
    <property type="entry name" value="Glyco_trans_4_4"/>
    <property type="match status" value="1"/>
</dbReference>
<dbReference type="InterPro" id="IPR001296">
    <property type="entry name" value="Glyco_trans_1"/>
</dbReference>
<dbReference type="PANTHER" id="PTHR45947">
    <property type="entry name" value="SULFOQUINOVOSYL TRANSFERASE SQD2"/>
    <property type="match status" value="1"/>
</dbReference>
<dbReference type="OrthoDB" id="9806653at2"/>